<dbReference type="InterPro" id="IPR004136">
    <property type="entry name" value="NMO"/>
</dbReference>
<dbReference type="Gene3D" id="3.20.20.70">
    <property type="entry name" value="Aldolase class I"/>
    <property type="match status" value="1"/>
</dbReference>
<gene>
    <name evidence="4" type="ORF">SAMN05444164_3439</name>
</gene>
<dbReference type="SUPFAM" id="SSF51412">
    <property type="entry name" value="Inosine monophosphate dehydrogenase (IMPDH)"/>
    <property type="match status" value="1"/>
</dbReference>
<keyword evidence="1" id="KW-0285">Flavoprotein</keyword>
<evidence type="ECO:0000313" key="4">
    <source>
        <dbReference type="EMBL" id="SED02324.1"/>
    </source>
</evidence>
<organism evidence="4 5">
    <name type="scientific">Bradyrhizobium erythrophlei</name>
    <dbReference type="NCBI Taxonomy" id="1437360"/>
    <lineage>
        <taxon>Bacteria</taxon>
        <taxon>Pseudomonadati</taxon>
        <taxon>Pseudomonadota</taxon>
        <taxon>Alphaproteobacteria</taxon>
        <taxon>Hyphomicrobiales</taxon>
        <taxon>Nitrobacteraceae</taxon>
        <taxon>Bradyrhizobium</taxon>
    </lineage>
</organism>
<accession>A0A1H4XCA7</accession>
<dbReference type="CDD" id="cd04730">
    <property type="entry name" value="NPD_like"/>
    <property type="match status" value="1"/>
</dbReference>
<keyword evidence="2" id="KW-0288">FMN</keyword>
<dbReference type="OrthoDB" id="9778912at2"/>
<dbReference type="Pfam" id="PF03060">
    <property type="entry name" value="NMO"/>
    <property type="match status" value="2"/>
</dbReference>
<dbReference type="Proteomes" id="UP000198992">
    <property type="component" value="Unassembled WGS sequence"/>
</dbReference>
<sequence>MISTRLTKLFNIEHPIILAPMTPAAGADLSTAVAAAGGLGLLGGGYGDRTWFETESAKITRSDVGCGFITWSVAKQPELLDFAIERHPRAIMLSFADPAPFAKRIKQARVPLICQVHTVDQARRAADVGADVVVAQGTEAGGHGQTARSTLPFVPTVVDALSKHAPDVVVVAAGGIADGRGLAAALMLGAEGALMGSRFWATKEALIHPNAKAKVVAASGDETIRTSVYDIVRKRAWPEGYTGRLMKNEFIEKWHGHEEKLRALQADELEKVEAASRVGDFDVANVTVGESIGMIHDLPEAGDVVRRVVAEAKERLAKYARVSRIDQMG</sequence>
<dbReference type="EMBL" id="FNTH01000001">
    <property type="protein sequence ID" value="SED02324.1"/>
    <property type="molecule type" value="Genomic_DNA"/>
</dbReference>
<evidence type="ECO:0000256" key="3">
    <source>
        <dbReference type="ARBA" id="ARBA00023002"/>
    </source>
</evidence>
<dbReference type="InterPro" id="IPR013785">
    <property type="entry name" value="Aldolase_TIM"/>
</dbReference>
<evidence type="ECO:0000256" key="1">
    <source>
        <dbReference type="ARBA" id="ARBA00022630"/>
    </source>
</evidence>
<proteinExistence type="predicted"/>
<dbReference type="AlphaFoldDB" id="A0A1H4XCA7"/>
<evidence type="ECO:0000313" key="5">
    <source>
        <dbReference type="Proteomes" id="UP000198992"/>
    </source>
</evidence>
<keyword evidence="3" id="KW-0560">Oxidoreductase</keyword>
<keyword evidence="4" id="KW-0503">Monooxygenase</keyword>
<dbReference type="RefSeq" id="WP_092117110.1">
    <property type="nucleotide sequence ID" value="NZ_FNTH01000001.1"/>
</dbReference>
<reference evidence="4 5" key="1">
    <citation type="submission" date="2016-10" db="EMBL/GenBank/DDBJ databases">
        <authorList>
            <person name="de Groot N.N."/>
        </authorList>
    </citation>
    <scope>NUCLEOTIDE SEQUENCE [LARGE SCALE GENOMIC DNA]</scope>
    <source>
        <strain evidence="4 5">MT12</strain>
    </source>
</reference>
<evidence type="ECO:0000256" key="2">
    <source>
        <dbReference type="ARBA" id="ARBA00022643"/>
    </source>
</evidence>
<name>A0A1H4XCA7_9BRAD</name>
<dbReference type="PANTHER" id="PTHR32332:SF31">
    <property type="entry name" value="2-NITROPROPANE DIOXYGENASE FAMILY, PUTATIVE (AFU_ORTHOLOGUE AFUA_2G09850)-RELATED"/>
    <property type="match status" value="1"/>
</dbReference>
<dbReference type="PANTHER" id="PTHR32332">
    <property type="entry name" value="2-NITROPROPANE DIOXYGENASE"/>
    <property type="match status" value="1"/>
</dbReference>
<dbReference type="GO" id="GO:0018580">
    <property type="term" value="F:nitronate monooxygenase activity"/>
    <property type="evidence" value="ECO:0007669"/>
    <property type="project" value="InterPro"/>
</dbReference>
<protein>
    <submittedName>
        <fullName evidence="4">Nitronate monooxygenase</fullName>
    </submittedName>
</protein>